<comment type="caution">
    <text evidence="2">The sequence shown here is derived from an EMBL/GenBank/DDBJ whole genome shotgun (WGS) entry which is preliminary data.</text>
</comment>
<dbReference type="InterPro" id="IPR001668">
    <property type="entry name" value="Mob_Pre"/>
</dbReference>
<accession>A0A2S9RZ37</accession>
<dbReference type="AlphaFoldDB" id="A0A2S9RZ37"/>
<feature type="compositionally biased region" description="Basic and acidic residues" evidence="1">
    <location>
        <begin position="318"/>
        <end position="338"/>
    </location>
</feature>
<dbReference type="CDD" id="cd17242">
    <property type="entry name" value="MobM_relaxase"/>
    <property type="match status" value="1"/>
</dbReference>
<protein>
    <submittedName>
        <fullName evidence="2">Plasmid recombination enzyme</fullName>
    </submittedName>
</protein>
<dbReference type="GO" id="GO:0006310">
    <property type="term" value="P:DNA recombination"/>
    <property type="evidence" value="ECO:0007669"/>
    <property type="project" value="InterPro"/>
</dbReference>
<evidence type="ECO:0000313" key="2">
    <source>
        <dbReference type="EMBL" id="PRK63122.1"/>
    </source>
</evidence>
<evidence type="ECO:0000256" key="1">
    <source>
        <dbReference type="SAM" id="MobiDB-lite"/>
    </source>
</evidence>
<sequence length="429" mass="49745">MSKFVCNVEKFKGGQLYGMDIHIQRKTDNHSNKDIDISKRHLNYELVESGKEHKFQFTDHYFSAVKKRIEQGYLGQKALRKDATLACGVLISSDKKFFENLTEEQERDFFNTAYEHLCEIYGKENIISAKVHKDETTPHLHAIVVPLTKDGRLTAKELFDRKALTALHNDIPKKLKQRGFNIERGERNTQVKRMETDEYKRLKKDNQVTVKINPNDIVATVLEKKLIGADVKETPEQIANRLTQKYVKPLTDELTDLRTEKALSEKRNDAIKYAKAFSQSRENEFIALYHSLKEFGEKHVSTALEKIQNLVSKLNTEKQKEREQRALEREKELKEKQRNNQFAQYREPDSLCSVLDFGKAPYQFEDNGKPSYYIAVQAQNGQPKVLWGTEYQEQIQGLNIRIGDIVRLNGSKIERAEEINHKASKGVKI</sequence>
<feature type="region of interest" description="Disordered" evidence="1">
    <location>
        <begin position="318"/>
        <end position="342"/>
    </location>
</feature>
<dbReference type="Gene3D" id="3.30.930.30">
    <property type="match status" value="1"/>
</dbReference>
<dbReference type="NCBIfam" id="NF041497">
    <property type="entry name" value="MobV"/>
    <property type="match status" value="1"/>
</dbReference>
<organism evidence="2">
    <name type="scientific">Haemophilus influenzae</name>
    <dbReference type="NCBI Taxonomy" id="727"/>
    <lineage>
        <taxon>Bacteria</taxon>
        <taxon>Pseudomonadati</taxon>
        <taxon>Pseudomonadota</taxon>
        <taxon>Gammaproteobacteria</taxon>
        <taxon>Pasteurellales</taxon>
        <taxon>Pasteurellaceae</taxon>
        <taxon>Haemophilus</taxon>
    </lineage>
</organism>
<dbReference type="EMBL" id="MZHU01000094">
    <property type="protein sequence ID" value="PRK63122.1"/>
    <property type="molecule type" value="Genomic_DNA"/>
</dbReference>
<proteinExistence type="predicted"/>
<dbReference type="Pfam" id="PF01076">
    <property type="entry name" value="Mob_Pre"/>
    <property type="match status" value="1"/>
</dbReference>
<gene>
    <name evidence="2" type="ORF">BV163_01819</name>
</gene>
<dbReference type="GO" id="GO:0003677">
    <property type="term" value="F:DNA binding"/>
    <property type="evidence" value="ECO:0007669"/>
    <property type="project" value="InterPro"/>
</dbReference>
<name>A0A2S9RZ37_HAEIF</name>
<reference evidence="2" key="1">
    <citation type="submission" date="2017-02" db="EMBL/GenBank/DDBJ databases">
        <title>Haemophilus influenzae in COPD genome sequencing project.</title>
        <authorList>
            <person name="Murphy T.F."/>
            <person name="Kong Y."/>
            <person name="Nadendla S."/>
            <person name="Tettelin H."/>
            <person name="Pettigrew M."/>
        </authorList>
    </citation>
    <scope>NUCLEOTIDE SEQUENCE [LARGE SCALE GENOMIC DNA]</scope>
    <source>
        <strain evidence="2">84P15H4</strain>
    </source>
</reference>